<dbReference type="AlphaFoldDB" id="B7PFN9"/>
<protein>
    <submittedName>
        <fullName evidence="1 2">Uncharacterized protein</fullName>
    </submittedName>
</protein>
<accession>B7PFN9</accession>
<proteinExistence type="predicted"/>
<evidence type="ECO:0000313" key="1">
    <source>
        <dbReference type="EMBL" id="EEC05411.1"/>
    </source>
</evidence>
<reference evidence="1 3" key="1">
    <citation type="submission" date="2008-03" db="EMBL/GenBank/DDBJ databases">
        <title>Annotation of Ixodes scapularis.</title>
        <authorList>
            <consortium name="Ixodes scapularis Genome Project Consortium"/>
            <person name="Caler E."/>
            <person name="Hannick L.I."/>
            <person name="Bidwell S."/>
            <person name="Joardar V."/>
            <person name="Thiagarajan M."/>
            <person name="Amedeo P."/>
            <person name="Galinsky K.J."/>
            <person name="Schobel S."/>
            <person name="Inman J."/>
            <person name="Hostetler J."/>
            <person name="Miller J."/>
            <person name="Hammond M."/>
            <person name="Megy K."/>
            <person name="Lawson D."/>
            <person name="Kodira C."/>
            <person name="Sutton G."/>
            <person name="Meyer J."/>
            <person name="Hill C.A."/>
            <person name="Birren B."/>
            <person name="Nene V."/>
            <person name="Collins F."/>
            <person name="Alarcon-Chaidez F."/>
            <person name="Wikel S."/>
            <person name="Strausberg R."/>
        </authorList>
    </citation>
    <scope>NUCLEOTIDE SEQUENCE [LARGE SCALE GENOMIC DNA]</scope>
    <source>
        <strain evidence="3">Wikel</strain>
        <strain evidence="1">Wikel colony</strain>
    </source>
</reference>
<evidence type="ECO:0000313" key="2">
    <source>
        <dbReference type="EnsemblMetazoa" id="ISCW003741-PA"/>
    </source>
</evidence>
<dbReference type="VEuPathDB" id="VectorBase:ISCI003741"/>
<dbReference type="EnsemblMetazoa" id="ISCW003741-RA">
    <property type="protein sequence ID" value="ISCW003741-PA"/>
    <property type="gene ID" value="ISCW003741"/>
</dbReference>
<dbReference type="HOGENOM" id="CLU_2796795_0_0_1"/>
<dbReference type="EMBL" id="DS703544">
    <property type="protein sequence ID" value="EEC05411.1"/>
    <property type="molecule type" value="Genomic_DNA"/>
</dbReference>
<evidence type="ECO:0000313" key="3">
    <source>
        <dbReference type="Proteomes" id="UP000001555"/>
    </source>
</evidence>
<dbReference type="Proteomes" id="UP000001555">
    <property type="component" value="Unassembled WGS sequence"/>
</dbReference>
<organism>
    <name type="scientific">Ixodes scapularis</name>
    <name type="common">Black-legged tick</name>
    <name type="synonym">Deer tick</name>
    <dbReference type="NCBI Taxonomy" id="6945"/>
    <lineage>
        <taxon>Eukaryota</taxon>
        <taxon>Metazoa</taxon>
        <taxon>Ecdysozoa</taxon>
        <taxon>Arthropoda</taxon>
        <taxon>Chelicerata</taxon>
        <taxon>Arachnida</taxon>
        <taxon>Acari</taxon>
        <taxon>Parasitiformes</taxon>
        <taxon>Ixodida</taxon>
        <taxon>Ixodoidea</taxon>
        <taxon>Ixodidae</taxon>
        <taxon>Ixodinae</taxon>
        <taxon>Ixodes</taxon>
    </lineage>
</organism>
<sequence>MVSRASWKGRRPEAAHGLGLVLGVAEIREKLVDVKPPRKAEGNVREAVLPVVGVRVHAGIRRRLGRRA</sequence>
<dbReference type="EMBL" id="ABJB010549176">
    <property type="status" value="NOT_ANNOTATED_CDS"/>
    <property type="molecule type" value="Genomic_DNA"/>
</dbReference>
<dbReference type="InParanoid" id="B7PFN9"/>
<name>B7PFN9_IXOSC</name>
<dbReference type="PaxDb" id="6945-B7PFN9"/>
<dbReference type="VEuPathDB" id="VectorBase:ISCW003741"/>
<gene>
    <name evidence="1" type="ORF">IscW_ISCW003741</name>
</gene>
<keyword evidence="3" id="KW-1185">Reference proteome</keyword>
<reference evidence="2" key="2">
    <citation type="submission" date="2020-05" db="UniProtKB">
        <authorList>
            <consortium name="EnsemblMetazoa"/>
        </authorList>
    </citation>
    <scope>IDENTIFICATION</scope>
    <source>
        <strain evidence="2">wikel</strain>
    </source>
</reference>